<sequence length="32" mass="3634">SSLIKYSKCHHEIGTGRTDSHNTRTMLMSQLT</sequence>
<organism evidence="1 2">
    <name type="scientific">Trifolium medium</name>
    <dbReference type="NCBI Taxonomy" id="97028"/>
    <lineage>
        <taxon>Eukaryota</taxon>
        <taxon>Viridiplantae</taxon>
        <taxon>Streptophyta</taxon>
        <taxon>Embryophyta</taxon>
        <taxon>Tracheophyta</taxon>
        <taxon>Spermatophyta</taxon>
        <taxon>Magnoliopsida</taxon>
        <taxon>eudicotyledons</taxon>
        <taxon>Gunneridae</taxon>
        <taxon>Pentapetalae</taxon>
        <taxon>rosids</taxon>
        <taxon>fabids</taxon>
        <taxon>Fabales</taxon>
        <taxon>Fabaceae</taxon>
        <taxon>Papilionoideae</taxon>
        <taxon>50 kb inversion clade</taxon>
        <taxon>NPAAA clade</taxon>
        <taxon>Hologalegina</taxon>
        <taxon>IRL clade</taxon>
        <taxon>Trifolieae</taxon>
        <taxon>Trifolium</taxon>
    </lineage>
</organism>
<dbReference type="AlphaFoldDB" id="A0A392VY91"/>
<evidence type="ECO:0000313" key="2">
    <source>
        <dbReference type="Proteomes" id="UP000265520"/>
    </source>
</evidence>
<reference evidence="1 2" key="1">
    <citation type="journal article" date="2018" name="Front. Plant Sci.">
        <title>Red Clover (Trifolium pratense) and Zigzag Clover (T. medium) - A Picture of Genomic Similarities and Differences.</title>
        <authorList>
            <person name="Dluhosova J."/>
            <person name="Istvanek J."/>
            <person name="Nedelnik J."/>
            <person name="Repkova J."/>
        </authorList>
    </citation>
    <scope>NUCLEOTIDE SEQUENCE [LARGE SCALE GENOMIC DNA]</scope>
    <source>
        <strain evidence="2">cv. 10/8</strain>
        <tissue evidence="1">Leaf</tissue>
    </source>
</reference>
<feature type="non-terminal residue" evidence="1">
    <location>
        <position position="1"/>
    </location>
</feature>
<proteinExistence type="predicted"/>
<keyword evidence="2" id="KW-1185">Reference proteome</keyword>
<dbReference type="Proteomes" id="UP000265520">
    <property type="component" value="Unassembled WGS sequence"/>
</dbReference>
<dbReference type="EMBL" id="LXQA011315584">
    <property type="protein sequence ID" value="MCI92947.1"/>
    <property type="molecule type" value="Genomic_DNA"/>
</dbReference>
<evidence type="ECO:0000313" key="1">
    <source>
        <dbReference type="EMBL" id="MCI92947.1"/>
    </source>
</evidence>
<protein>
    <submittedName>
        <fullName evidence="1">Uncharacterized protein</fullName>
    </submittedName>
</protein>
<accession>A0A392VY91</accession>
<comment type="caution">
    <text evidence="1">The sequence shown here is derived from an EMBL/GenBank/DDBJ whole genome shotgun (WGS) entry which is preliminary data.</text>
</comment>
<name>A0A392VY91_9FABA</name>